<dbReference type="EMBL" id="SPHZ02000001">
    <property type="protein sequence ID" value="KAF0935942.1"/>
    <property type="molecule type" value="Genomic_DNA"/>
</dbReference>
<accession>A0A6G1FGM8</accession>
<proteinExistence type="predicted"/>
<dbReference type="Proteomes" id="UP000479710">
    <property type="component" value="Unassembled WGS sequence"/>
</dbReference>
<dbReference type="AlphaFoldDB" id="A0A6G1FGM8"/>
<gene>
    <name evidence="2" type="ORF">E2562_036933</name>
</gene>
<evidence type="ECO:0000256" key="1">
    <source>
        <dbReference type="SAM" id="MobiDB-lite"/>
    </source>
</evidence>
<feature type="region of interest" description="Disordered" evidence="1">
    <location>
        <begin position="1"/>
        <end position="20"/>
    </location>
</feature>
<evidence type="ECO:0000313" key="2">
    <source>
        <dbReference type="EMBL" id="KAF0935942.1"/>
    </source>
</evidence>
<organism evidence="2 3">
    <name type="scientific">Oryza meyeriana var. granulata</name>
    <dbReference type="NCBI Taxonomy" id="110450"/>
    <lineage>
        <taxon>Eukaryota</taxon>
        <taxon>Viridiplantae</taxon>
        <taxon>Streptophyta</taxon>
        <taxon>Embryophyta</taxon>
        <taxon>Tracheophyta</taxon>
        <taxon>Spermatophyta</taxon>
        <taxon>Magnoliopsida</taxon>
        <taxon>Liliopsida</taxon>
        <taxon>Poales</taxon>
        <taxon>Poaceae</taxon>
        <taxon>BOP clade</taxon>
        <taxon>Oryzoideae</taxon>
        <taxon>Oryzeae</taxon>
        <taxon>Oryzinae</taxon>
        <taxon>Oryza</taxon>
        <taxon>Oryza meyeriana</taxon>
    </lineage>
</organism>
<sequence>MGEGQEEDKPDLNPADSQEDAEEYLAAAACLVGAEAALQATIGAARGQVDGRRPHGSYMPCSSIGWCR</sequence>
<keyword evidence="3" id="KW-1185">Reference proteome</keyword>
<comment type="caution">
    <text evidence="2">The sequence shown here is derived from an EMBL/GenBank/DDBJ whole genome shotgun (WGS) entry which is preliminary data.</text>
</comment>
<protein>
    <submittedName>
        <fullName evidence="2">Uncharacterized protein</fullName>
    </submittedName>
</protein>
<name>A0A6G1FGM8_9ORYZ</name>
<evidence type="ECO:0000313" key="3">
    <source>
        <dbReference type="Proteomes" id="UP000479710"/>
    </source>
</evidence>
<reference evidence="2 3" key="1">
    <citation type="submission" date="2019-11" db="EMBL/GenBank/DDBJ databases">
        <title>Whole genome sequence of Oryza granulata.</title>
        <authorList>
            <person name="Li W."/>
        </authorList>
    </citation>
    <scope>NUCLEOTIDE SEQUENCE [LARGE SCALE GENOMIC DNA]</scope>
    <source>
        <strain evidence="3">cv. Menghai</strain>
        <tissue evidence="2">Leaf</tissue>
    </source>
</reference>